<dbReference type="GO" id="GO:0030976">
    <property type="term" value="F:thiamine pyrophosphate binding"/>
    <property type="evidence" value="ECO:0007669"/>
    <property type="project" value="InterPro"/>
</dbReference>
<dbReference type="InterPro" id="IPR011766">
    <property type="entry name" value="TPP_enzyme_TPP-bd"/>
</dbReference>
<keyword evidence="9" id="KW-1185">Reference proteome</keyword>
<dbReference type="InterPro" id="IPR029035">
    <property type="entry name" value="DHS-like_NAD/FAD-binding_dom"/>
</dbReference>
<sequence length="528" mass="57122">MGETVATLILKALANWGIKNIYGVSGDAILPFMHALNHQNRIKFYSTAHEQGAAFMACGEARVTGRPGVCLATEGPGALNLVNGMADAYRDGVPMLVITGQVETAKISTNVKQYFDQQQLFASITGFTMLLTRPESVVEVFKVAMEKAVGDNTPCHVSIPKDIFLSPANVSDIPKLGRPYPPGISGNIEEALSVIGSCKKTVIIAGRTAIPFKDKVFQLAGRIGAGIIPAQGAGGIYPGAENLLPGGLGEAHIPPILNQADCVLLIGASPYEHSFIPPNIQIVQIDTRPQNLAHQLRPVPLTGDMALILDKLLEGLSNSIPDILWQQEIIKCHDTYLDMIRKEGNLLGKPIPPQKTVSILNDIIPEDAIITIDSGAFMHWFDRGFISRGQQVIISDYWRCMGGGLPFGLGAQVAYPNKKVIVLTGEGGFIMTMQEIITAVRYSLPIIIIIFNNGTYALEKHRMEKARMKPFGVDVKAPDFAAFAVTCGAEGIRVEEPEMLQDALIKAMAIERPVIVDVISSDYKPGFI</sequence>
<name>R4KLA0_9FIRM</name>
<evidence type="ECO:0000313" key="9">
    <source>
        <dbReference type="Proteomes" id="UP000013520"/>
    </source>
</evidence>
<keyword evidence="4" id="KW-0812">Transmembrane</keyword>
<dbReference type="Gene3D" id="3.40.50.1220">
    <property type="entry name" value="TPP-binding domain"/>
    <property type="match status" value="1"/>
</dbReference>
<evidence type="ECO:0000259" key="6">
    <source>
        <dbReference type="Pfam" id="PF02775"/>
    </source>
</evidence>
<protein>
    <submittedName>
        <fullName evidence="8">Thiamine pyrophosphate-dependent enzyme, possible carboligase or decarboxylase</fullName>
    </submittedName>
</protein>
<dbReference type="InterPro" id="IPR012000">
    <property type="entry name" value="Thiamin_PyroP_enz_cen_dom"/>
</dbReference>
<evidence type="ECO:0000259" key="5">
    <source>
        <dbReference type="Pfam" id="PF00205"/>
    </source>
</evidence>
<dbReference type="AlphaFoldDB" id="R4KLA0"/>
<evidence type="ECO:0000256" key="1">
    <source>
        <dbReference type="ARBA" id="ARBA00007812"/>
    </source>
</evidence>
<evidence type="ECO:0000313" key="8">
    <source>
        <dbReference type="EMBL" id="AGL02352.1"/>
    </source>
</evidence>
<dbReference type="InterPro" id="IPR029061">
    <property type="entry name" value="THDP-binding"/>
</dbReference>
<dbReference type="SUPFAM" id="SSF52467">
    <property type="entry name" value="DHS-like NAD/FAD-binding domain"/>
    <property type="match status" value="1"/>
</dbReference>
<dbReference type="Proteomes" id="UP000013520">
    <property type="component" value="Chromosome"/>
</dbReference>
<keyword evidence="4" id="KW-1133">Transmembrane helix</keyword>
<dbReference type="Pfam" id="PF02776">
    <property type="entry name" value="TPP_enzyme_N"/>
    <property type="match status" value="1"/>
</dbReference>
<keyword evidence="4" id="KW-0472">Membrane</keyword>
<dbReference type="eggNOG" id="COG0028">
    <property type="taxonomic scope" value="Bacteria"/>
</dbReference>
<dbReference type="HOGENOM" id="CLU_013748_3_0_9"/>
<evidence type="ECO:0000256" key="2">
    <source>
        <dbReference type="ARBA" id="ARBA00023052"/>
    </source>
</evidence>
<dbReference type="Gene3D" id="3.40.50.970">
    <property type="match status" value="2"/>
</dbReference>
<accession>R4KLA0</accession>
<evidence type="ECO:0000256" key="4">
    <source>
        <dbReference type="SAM" id="Phobius"/>
    </source>
</evidence>
<feature type="transmembrane region" description="Helical" evidence="4">
    <location>
        <begin position="439"/>
        <end position="458"/>
    </location>
</feature>
<dbReference type="EMBL" id="CP003273">
    <property type="protein sequence ID" value="AGL02352.1"/>
    <property type="molecule type" value="Genomic_DNA"/>
</dbReference>
<dbReference type="Pfam" id="PF02775">
    <property type="entry name" value="TPP_enzyme_C"/>
    <property type="match status" value="1"/>
</dbReference>
<evidence type="ECO:0000259" key="7">
    <source>
        <dbReference type="Pfam" id="PF02776"/>
    </source>
</evidence>
<dbReference type="OrthoDB" id="4494979at2"/>
<comment type="similarity">
    <text evidence="1 3">Belongs to the TPP enzyme family.</text>
</comment>
<dbReference type="RefSeq" id="WP_006520787.1">
    <property type="nucleotide sequence ID" value="NC_021184.1"/>
</dbReference>
<feature type="domain" description="Thiamine pyrophosphate enzyme central" evidence="5">
    <location>
        <begin position="188"/>
        <end position="312"/>
    </location>
</feature>
<feature type="domain" description="Thiamine pyrophosphate enzyme N-terminal TPP-binding" evidence="7">
    <location>
        <begin position="4"/>
        <end position="119"/>
    </location>
</feature>
<proteinExistence type="inferred from homology"/>
<dbReference type="FunFam" id="3.40.50.970:FF:000007">
    <property type="entry name" value="Acetolactate synthase"/>
    <property type="match status" value="1"/>
</dbReference>
<dbReference type="InterPro" id="IPR047211">
    <property type="entry name" value="POXB-like"/>
</dbReference>
<feature type="domain" description="Thiamine pyrophosphate enzyme TPP-binding" evidence="6">
    <location>
        <begin position="373"/>
        <end position="518"/>
    </location>
</feature>
<gene>
    <name evidence="8" type="ORF">Desgi_2965</name>
</gene>
<dbReference type="GO" id="GO:0016874">
    <property type="term" value="F:ligase activity"/>
    <property type="evidence" value="ECO:0007669"/>
    <property type="project" value="UniProtKB-KW"/>
</dbReference>
<dbReference type="STRING" id="767817.Desgi_2965"/>
<dbReference type="GO" id="GO:0000287">
    <property type="term" value="F:magnesium ion binding"/>
    <property type="evidence" value="ECO:0007669"/>
    <property type="project" value="InterPro"/>
</dbReference>
<evidence type="ECO:0000256" key="3">
    <source>
        <dbReference type="RuleBase" id="RU362132"/>
    </source>
</evidence>
<dbReference type="PANTHER" id="PTHR42981:SF2">
    <property type="entry name" value="PYRUVATE DEHYDROGENASE [UBIQUINONE]"/>
    <property type="match status" value="1"/>
</dbReference>
<dbReference type="SUPFAM" id="SSF52518">
    <property type="entry name" value="Thiamin diphosphate-binding fold (THDP-binding)"/>
    <property type="match status" value="2"/>
</dbReference>
<dbReference type="PANTHER" id="PTHR42981">
    <property type="entry name" value="PYRUVATE DEHYDROGENASE [UBIQUINONE]"/>
    <property type="match status" value="1"/>
</dbReference>
<dbReference type="Pfam" id="PF00205">
    <property type="entry name" value="TPP_enzyme_M"/>
    <property type="match status" value="1"/>
</dbReference>
<organism evidence="8 9">
    <name type="scientific">Desulfoscipio gibsoniae DSM 7213</name>
    <dbReference type="NCBI Taxonomy" id="767817"/>
    <lineage>
        <taxon>Bacteria</taxon>
        <taxon>Bacillati</taxon>
        <taxon>Bacillota</taxon>
        <taxon>Clostridia</taxon>
        <taxon>Eubacteriales</taxon>
        <taxon>Desulfallaceae</taxon>
        <taxon>Desulfoscipio</taxon>
    </lineage>
</organism>
<dbReference type="KEGG" id="dgi:Desgi_2965"/>
<keyword evidence="8" id="KW-0436">Ligase</keyword>
<keyword evidence="2 3" id="KW-0786">Thiamine pyrophosphate</keyword>
<reference evidence="8 9" key="1">
    <citation type="submission" date="2012-01" db="EMBL/GenBank/DDBJ databases">
        <title>Complete sequence of Desulfotomaculum gibsoniae DSM 7213.</title>
        <authorList>
            <consortium name="US DOE Joint Genome Institute"/>
            <person name="Lucas S."/>
            <person name="Han J."/>
            <person name="Lapidus A."/>
            <person name="Cheng J.-F."/>
            <person name="Goodwin L."/>
            <person name="Pitluck S."/>
            <person name="Peters L."/>
            <person name="Ovchinnikova G."/>
            <person name="Teshima H."/>
            <person name="Detter J.C."/>
            <person name="Han C."/>
            <person name="Tapia R."/>
            <person name="Land M."/>
            <person name="Hauser L."/>
            <person name="Kyrpides N."/>
            <person name="Ivanova N."/>
            <person name="Pagani I."/>
            <person name="Parshina S."/>
            <person name="Plugge C."/>
            <person name="Muyzer G."/>
            <person name="Kuever J."/>
            <person name="Ivanova A."/>
            <person name="Nazina T."/>
            <person name="Klenk H.-P."/>
            <person name="Brambilla E."/>
            <person name="Spring S."/>
            <person name="Stams A.F."/>
            <person name="Woyke T."/>
        </authorList>
    </citation>
    <scope>NUCLEOTIDE SEQUENCE [LARGE SCALE GENOMIC DNA]</scope>
    <source>
        <strain evidence="8 9">DSM 7213</strain>
    </source>
</reference>
<dbReference type="InterPro" id="IPR012001">
    <property type="entry name" value="Thiamin_PyroP_enz_TPP-bd_dom"/>
</dbReference>